<sequence>MSVINVGQSAGGTPLIISSVRGMAFPKGWSASRTNEWLLRSNEGDIGLLARIPLDPLGDISIYAEEPVCRKVIQSVAEQIRLSETITQEIYRVMAENTHAGKVDFTLPADWMFRKRGCWQLVAKGTRPTVLAVFDIEDDDSLVYGIEAPDARGFLQTIISEFRRCKKRERKILDAFRDCPLAEKALQRKVI</sequence>
<reference evidence="1 2" key="1">
    <citation type="submission" date="2024-06" db="EMBL/GenBank/DDBJ databases">
        <title>Thioclava kandeliae sp. nov. from a rhizosphere soil sample of Kandelia candel in a mangrove.</title>
        <authorList>
            <person name="Mu T."/>
        </authorList>
    </citation>
    <scope>NUCLEOTIDE SEQUENCE [LARGE SCALE GENOMIC DNA]</scope>
    <source>
        <strain evidence="1 2">CPCC 100088</strain>
    </source>
</reference>
<dbReference type="Proteomes" id="UP001438953">
    <property type="component" value="Unassembled WGS sequence"/>
</dbReference>
<dbReference type="RefSeq" id="WP_349295741.1">
    <property type="nucleotide sequence ID" value="NZ_JAYWLC010000003.1"/>
</dbReference>
<protein>
    <submittedName>
        <fullName evidence="1">Uncharacterized protein</fullName>
    </submittedName>
</protein>
<dbReference type="EMBL" id="JAYWLC010000003">
    <property type="protein sequence ID" value="MER5171282.1"/>
    <property type="molecule type" value="Genomic_DNA"/>
</dbReference>
<organism evidence="1 2">
    <name type="scientific">Thioclava kandeliae</name>
    <dbReference type="NCBI Taxonomy" id="3070818"/>
    <lineage>
        <taxon>Bacteria</taxon>
        <taxon>Pseudomonadati</taxon>
        <taxon>Pseudomonadota</taxon>
        <taxon>Alphaproteobacteria</taxon>
        <taxon>Rhodobacterales</taxon>
        <taxon>Paracoccaceae</taxon>
        <taxon>Thioclava</taxon>
    </lineage>
</organism>
<comment type="caution">
    <text evidence="1">The sequence shown here is derived from an EMBL/GenBank/DDBJ whole genome shotgun (WGS) entry which is preliminary data.</text>
</comment>
<gene>
    <name evidence="1" type="ORF">VSX56_05775</name>
</gene>
<evidence type="ECO:0000313" key="2">
    <source>
        <dbReference type="Proteomes" id="UP001438953"/>
    </source>
</evidence>
<name>A0ABV1SEE4_9RHOB</name>
<evidence type="ECO:0000313" key="1">
    <source>
        <dbReference type="EMBL" id="MER5171282.1"/>
    </source>
</evidence>
<accession>A0ABV1SEE4</accession>
<keyword evidence="2" id="KW-1185">Reference proteome</keyword>
<proteinExistence type="predicted"/>